<feature type="transmembrane region" description="Helical" evidence="2">
    <location>
        <begin position="394"/>
        <end position="413"/>
    </location>
</feature>
<reference evidence="3 4" key="1">
    <citation type="journal article" date="2018" name="Sci. Rep.">
        <title>Comparative genomics provides insights into the lifestyle and reveals functional heterogeneity of dark septate endophytic fungi.</title>
        <authorList>
            <person name="Knapp D.G."/>
            <person name="Nemeth J.B."/>
            <person name="Barry K."/>
            <person name="Hainaut M."/>
            <person name="Henrissat B."/>
            <person name="Johnson J."/>
            <person name="Kuo A."/>
            <person name="Lim J.H.P."/>
            <person name="Lipzen A."/>
            <person name="Nolan M."/>
            <person name="Ohm R.A."/>
            <person name="Tamas L."/>
            <person name="Grigoriev I.V."/>
            <person name="Spatafora J.W."/>
            <person name="Nagy L.G."/>
            <person name="Kovacs G.M."/>
        </authorList>
    </citation>
    <scope>NUCLEOTIDE SEQUENCE [LARGE SCALE GENOMIC DNA]</scope>
    <source>
        <strain evidence="3 4">DSE2036</strain>
    </source>
</reference>
<organism evidence="3 4">
    <name type="scientific">Periconia macrospinosa</name>
    <dbReference type="NCBI Taxonomy" id="97972"/>
    <lineage>
        <taxon>Eukaryota</taxon>
        <taxon>Fungi</taxon>
        <taxon>Dikarya</taxon>
        <taxon>Ascomycota</taxon>
        <taxon>Pezizomycotina</taxon>
        <taxon>Dothideomycetes</taxon>
        <taxon>Pleosporomycetidae</taxon>
        <taxon>Pleosporales</taxon>
        <taxon>Massarineae</taxon>
        <taxon>Periconiaceae</taxon>
        <taxon>Periconia</taxon>
    </lineage>
</organism>
<evidence type="ECO:0000256" key="1">
    <source>
        <dbReference type="SAM" id="MobiDB-lite"/>
    </source>
</evidence>
<feature type="region of interest" description="Disordered" evidence="1">
    <location>
        <begin position="1"/>
        <end position="80"/>
    </location>
</feature>
<feature type="transmembrane region" description="Helical" evidence="2">
    <location>
        <begin position="348"/>
        <end position="373"/>
    </location>
</feature>
<gene>
    <name evidence="3" type="ORF">DM02DRAFT_618177</name>
</gene>
<keyword evidence="2" id="KW-0472">Membrane</keyword>
<dbReference type="OrthoDB" id="10683279at2759"/>
<feature type="compositionally biased region" description="Low complexity" evidence="1">
    <location>
        <begin position="215"/>
        <end position="225"/>
    </location>
</feature>
<protein>
    <submittedName>
        <fullName evidence="3">Uncharacterized protein</fullName>
    </submittedName>
</protein>
<proteinExistence type="predicted"/>
<feature type="compositionally biased region" description="Basic and acidic residues" evidence="1">
    <location>
        <begin position="41"/>
        <end position="50"/>
    </location>
</feature>
<evidence type="ECO:0000313" key="3">
    <source>
        <dbReference type="EMBL" id="PVH95028.1"/>
    </source>
</evidence>
<sequence length="418" mass="46531">MDDPPIIGEVTSPTPTREHASPYHSQLPGDPLRPISPARENPNKNRETRSPHRYIPTADSNHGYFSPSRMGPSSPTRETIQQDTNNRSQFFGSCSCCTGHEEASPVNSDGLRSHDGASYDGGPSMAQMRALLDDPVYQLLRRQIMEELSSRLAEAYLRTQMPTTGPLSGLSREGMDYLNDRQYYSHKPLSVHNWLAPSPNPPSRASSIHHRGEASVRSVRSSNNSLTSNIKSILSGHNAGIPPHLEDIKESTSTNTPKINTEGPSTTSKPDSDHPSLNIAGLNNPVLENTADAAHQVENKEDLANPIGVDTDADSSLPAKLKWYIRLPKYLGLVAQNTFTNNPYRLHWSVYFMMIACLFVAIFGKFAINFFAWKRYLLLEEEWDGNYQAEMVSLADTIITILPYIVQLVLFFFPPLLV</sequence>
<dbReference type="EMBL" id="KZ805511">
    <property type="protein sequence ID" value="PVH95028.1"/>
    <property type="molecule type" value="Genomic_DNA"/>
</dbReference>
<feature type="compositionally biased region" description="Polar residues" evidence="1">
    <location>
        <begin position="251"/>
        <end position="269"/>
    </location>
</feature>
<dbReference type="Proteomes" id="UP000244855">
    <property type="component" value="Unassembled WGS sequence"/>
</dbReference>
<keyword evidence="2" id="KW-0812">Transmembrane</keyword>
<keyword evidence="4" id="KW-1185">Reference proteome</keyword>
<feature type="region of interest" description="Disordered" evidence="1">
    <location>
        <begin position="195"/>
        <end position="280"/>
    </location>
</feature>
<keyword evidence="2" id="KW-1133">Transmembrane helix</keyword>
<evidence type="ECO:0000256" key="2">
    <source>
        <dbReference type="SAM" id="Phobius"/>
    </source>
</evidence>
<name>A0A2V1DAB8_9PLEO</name>
<dbReference type="AlphaFoldDB" id="A0A2V1DAB8"/>
<evidence type="ECO:0000313" key="4">
    <source>
        <dbReference type="Proteomes" id="UP000244855"/>
    </source>
</evidence>
<accession>A0A2V1DAB8</accession>
<feature type="compositionally biased region" description="Polar residues" evidence="1">
    <location>
        <begin position="71"/>
        <end position="80"/>
    </location>
</feature>